<feature type="transmembrane region" description="Helical" evidence="2">
    <location>
        <begin position="109"/>
        <end position="131"/>
    </location>
</feature>
<keyword evidence="2" id="KW-0812">Transmembrane</keyword>
<reference evidence="3" key="2">
    <citation type="submission" date="2020-10" db="EMBL/GenBank/DDBJ databases">
        <authorList>
            <person name="Scholz U."/>
            <person name="Mascher M."/>
            <person name="Fiebig A."/>
        </authorList>
    </citation>
    <scope>NUCLEOTIDE SEQUENCE [LARGE SCALE GENOMIC DNA]</scope>
    <source>
        <strain evidence="3">cv. Morex</strain>
    </source>
</reference>
<dbReference type="EnsemblPlants" id="HORVU.MOREX.r3.2HG0141500.1">
    <property type="protein sequence ID" value="HORVU.MOREX.r3.2HG0141500.1"/>
    <property type="gene ID" value="HORVU.MOREX.r3.2HG0141500"/>
</dbReference>
<evidence type="ECO:0000256" key="1">
    <source>
        <dbReference type="SAM" id="Coils"/>
    </source>
</evidence>
<feature type="coiled-coil region" evidence="1">
    <location>
        <begin position="29"/>
        <end position="63"/>
    </location>
</feature>
<reference evidence="3" key="3">
    <citation type="submission" date="2022-01" db="UniProtKB">
        <authorList>
            <consortium name="EnsemblPlants"/>
        </authorList>
    </citation>
    <scope>IDENTIFICATION</scope>
    <source>
        <strain evidence="3">subsp. vulgare</strain>
    </source>
</reference>
<evidence type="ECO:0000256" key="2">
    <source>
        <dbReference type="SAM" id="Phobius"/>
    </source>
</evidence>
<dbReference type="AlphaFoldDB" id="A0A8I6XCP4"/>
<keyword evidence="2" id="KW-1133">Transmembrane helix</keyword>
<evidence type="ECO:0000313" key="4">
    <source>
        <dbReference type="Proteomes" id="UP000011116"/>
    </source>
</evidence>
<proteinExistence type="predicted"/>
<name>A0A8I6XCP4_HORVV</name>
<reference evidence="4" key="1">
    <citation type="journal article" date="2012" name="Nature">
        <title>A physical, genetic and functional sequence assembly of the barley genome.</title>
        <authorList>
            <consortium name="The International Barley Genome Sequencing Consortium"/>
            <person name="Mayer K.F."/>
            <person name="Waugh R."/>
            <person name="Brown J.W."/>
            <person name="Schulman A."/>
            <person name="Langridge P."/>
            <person name="Platzer M."/>
            <person name="Fincher G.B."/>
            <person name="Muehlbauer G.J."/>
            <person name="Sato K."/>
            <person name="Close T.J."/>
            <person name="Wise R.P."/>
            <person name="Stein N."/>
        </authorList>
    </citation>
    <scope>NUCLEOTIDE SEQUENCE [LARGE SCALE GENOMIC DNA]</scope>
    <source>
        <strain evidence="4">cv. Morex</strain>
    </source>
</reference>
<keyword evidence="1" id="KW-0175">Coiled coil</keyword>
<dbReference type="SMR" id="A0A8I6XCP4"/>
<sequence length="135" mass="15716">MVLVSASVGPRPVYDSDVEVCEPEIPTHIEILVENLNLVEKENKYLKEKLKIIEEKNMELELHVADVIDDRKMKIDAMRLKMDAMRLKMDEMCLNIRNIRKYAIDKEAWYHYDVGSIVTLVAILIAFIVAFKCFT</sequence>
<evidence type="ECO:0000313" key="3">
    <source>
        <dbReference type="EnsemblPlants" id="HORVU.MOREX.r3.2HG0141500.1"/>
    </source>
</evidence>
<keyword evidence="2" id="KW-0472">Membrane</keyword>
<dbReference type="Gramene" id="HORVU.MOREX.r3.2HG0141500.1">
    <property type="protein sequence ID" value="HORVU.MOREX.r3.2HG0141500.1"/>
    <property type="gene ID" value="HORVU.MOREX.r3.2HG0141500"/>
</dbReference>
<dbReference type="Proteomes" id="UP000011116">
    <property type="component" value="Chromosome 2H"/>
</dbReference>
<accession>A0A8I6XCP4</accession>
<protein>
    <submittedName>
        <fullName evidence="3">Uncharacterized protein</fullName>
    </submittedName>
</protein>
<keyword evidence="4" id="KW-1185">Reference proteome</keyword>
<organism evidence="3 4">
    <name type="scientific">Hordeum vulgare subsp. vulgare</name>
    <name type="common">Domesticated barley</name>
    <dbReference type="NCBI Taxonomy" id="112509"/>
    <lineage>
        <taxon>Eukaryota</taxon>
        <taxon>Viridiplantae</taxon>
        <taxon>Streptophyta</taxon>
        <taxon>Embryophyta</taxon>
        <taxon>Tracheophyta</taxon>
        <taxon>Spermatophyta</taxon>
        <taxon>Magnoliopsida</taxon>
        <taxon>Liliopsida</taxon>
        <taxon>Poales</taxon>
        <taxon>Poaceae</taxon>
        <taxon>BOP clade</taxon>
        <taxon>Pooideae</taxon>
        <taxon>Triticodae</taxon>
        <taxon>Triticeae</taxon>
        <taxon>Hordeinae</taxon>
        <taxon>Hordeum</taxon>
    </lineage>
</organism>